<dbReference type="InterPro" id="IPR002347">
    <property type="entry name" value="SDR_fam"/>
</dbReference>
<dbReference type="Proteomes" id="UP000007523">
    <property type="component" value="Chromosome"/>
</dbReference>
<dbReference type="InterPro" id="IPR036291">
    <property type="entry name" value="NAD(P)-bd_dom_sf"/>
</dbReference>
<dbReference type="Pfam" id="PF13561">
    <property type="entry name" value="adh_short_C2"/>
    <property type="match status" value="1"/>
</dbReference>
<dbReference type="AlphaFoldDB" id="H6NJR9"/>
<dbReference type="PROSITE" id="PS00061">
    <property type="entry name" value="ADH_SHORT"/>
    <property type="match status" value="1"/>
</dbReference>
<dbReference type="InterPro" id="IPR050259">
    <property type="entry name" value="SDR"/>
</dbReference>
<organism evidence="3 4">
    <name type="scientific">Paenibacillus mucilaginosus 3016</name>
    <dbReference type="NCBI Taxonomy" id="1116391"/>
    <lineage>
        <taxon>Bacteria</taxon>
        <taxon>Bacillati</taxon>
        <taxon>Bacillota</taxon>
        <taxon>Bacilli</taxon>
        <taxon>Bacillales</taxon>
        <taxon>Paenibacillaceae</taxon>
        <taxon>Paenibacillus</taxon>
    </lineage>
</organism>
<dbReference type="FunFam" id="3.40.50.720:FF:000084">
    <property type="entry name" value="Short-chain dehydrogenase reductase"/>
    <property type="match status" value="1"/>
</dbReference>
<name>H6NJR9_9BACL</name>
<dbReference type="PANTHER" id="PTHR42879:SF2">
    <property type="entry name" value="3-OXOACYL-[ACYL-CARRIER-PROTEIN] REDUCTASE FABG"/>
    <property type="match status" value="1"/>
</dbReference>
<protein>
    <submittedName>
        <fullName evidence="3">Short-chain dehydrogenase/reductase SDR</fullName>
    </submittedName>
</protein>
<dbReference type="STRING" id="1116391.PM3016_3380"/>
<evidence type="ECO:0000256" key="2">
    <source>
        <dbReference type="ARBA" id="ARBA00023002"/>
    </source>
</evidence>
<dbReference type="PRINTS" id="PR00081">
    <property type="entry name" value="GDHRDH"/>
</dbReference>
<accession>H6NJR9</accession>
<dbReference type="NCBIfam" id="NF005559">
    <property type="entry name" value="PRK07231.1"/>
    <property type="match status" value="1"/>
</dbReference>
<keyword evidence="2" id="KW-0560">Oxidoreductase</keyword>
<dbReference type="Gene3D" id="3.40.50.720">
    <property type="entry name" value="NAD(P)-binding Rossmann-like Domain"/>
    <property type="match status" value="1"/>
</dbReference>
<evidence type="ECO:0000313" key="3">
    <source>
        <dbReference type="EMBL" id="AFC30223.1"/>
    </source>
</evidence>
<dbReference type="GO" id="GO:0016491">
    <property type="term" value="F:oxidoreductase activity"/>
    <property type="evidence" value="ECO:0007669"/>
    <property type="project" value="UniProtKB-KW"/>
</dbReference>
<evidence type="ECO:0000313" key="4">
    <source>
        <dbReference type="Proteomes" id="UP000007523"/>
    </source>
</evidence>
<dbReference type="PANTHER" id="PTHR42879">
    <property type="entry name" value="3-OXOACYL-(ACYL-CARRIER-PROTEIN) REDUCTASE"/>
    <property type="match status" value="1"/>
</dbReference>
<dbReference type="InterPro" id="IPR020904">
    <property type="entry name" value="Sc_DH/Rdtase_CS"/>
</dbReference>
<dbReference type="GO" id="GO:0008206">
    <property type="term" value="P:bile acid metabolic process"/>
    <property type="evidence" value="ECO:0007669"/>
    <property type="project" value="UniProtKB-ARBA"/>
</dbReference>
<reference evidence="3 4" key="1">
    <citation type="journal article" date="2012" name="J. Bacteriol.">
        <title>Complete Genome Sequence of Paenibacillus mucilaginosus 3016, a Bacterium Functional as Microbial Fertilizer.</title>
        <authorList>
            <person name="Ma M."/>
            <person name="Wang Z."/>
            <person name="Li L."/>
            <person name="Jiang X."/>
            <person name="Guan D."/>
            <person name="Cao F."/>
            <person name="Chen H."/>
            <person name="Wang X."/>
            <person name="Shen D."/>
            <person name="Du B."/>
            <person name="Li J."/>
        </authorList>
    </citation>
    <scope>NUCLEOTIDE SEQUENCE [LARGE SCALE GENOMIC DNA]</scope>
    <source>
        <strain evidence="3 4">3016</strain>
    </source>
</reference>
<dbReference type="PRINTS" id="PR00080">
    <property type="entry name" value="SDRFAMILY"/>
</dbReference>
<dbReference type="SUPFAM" id="SSF51735">
    <property type="entry name" value="NAD(P)-binding Rossmann-fold domains"/>
    <property type="match status" value="1"/>
</dbReference>
<proteinExistence type="inferred from homology"/>
<dbReference type="KEGG" id="pmq:PM3016_3380"/>
<keyword evidence="4" id="KW-1185">Reference proteome</keyword>
<comment type="similarity">
    <text evidence="1">Belongs to the short-chain dehydrogenases/reductases (SDR) family.</text>
</comment>
<evidence type="ECO:0000256" key="1">
    <source>
        <dbReference type="ARBA" id="ARBA00006484"/>
    </source>
</evidence>
<gene>
    <name evidence="3" type="ORF">PM3016_3380</name>
</gene>
<dbReference type="RefSeq" id="WP_014370235.1">
    <property type="nucleotide sequence ID" value="NC_016935.1"/>
</dbReference>
<dbReference type="EMBL" id="CP003235">
    <property type="protein sequence ID" value="AFC30223.1"/>
    <property type="molecule type" value="Genomic_DNA"/>
</dbReference>
<dbReference type="HOGENOM" id="CLU_010194_1_0_9"/>
<sequence length="260" mass="27951">MRLEEQVVIVTGAGKGIGRGIAEQFASEGAMVIVATLVPEEGRETESAIRERGGKAIFIETDVSSEISIIRMMDHTARTCGRIDVLVNNAGITVFKPLLEATVEEWEKVMNIDLRGVFLCSKYAALQMKKQGKGAIINISSNHAKATLPDTEMYAAAKAGVNGMTRSMALSLGKHGIRVNAICPGFTDTPHYRKWLQASGHASVVEEEVLALHAGSRISTPGDIARLAVFLASDDAEMITGTEMLIDGGMSARLYNSRLC</sequence>
<dbReference type="CDD" id="cd05233">
    <property type="entry name" value="SDR_c"/>
    <property type="match status" value="1"/>
</dbReference>